<dbReference type="SMART" id="SM00220">
    <property type="entry name" value="S_TKc"/>
    <property type="match status" value="1"/>
</dbReference>
<organism evidence="20 21">
    <name type="scientific">Paspalum notatum var. saurae</name>
    <dbReference type="NCBI Taxonomy" id="547442"/>
    <lineage>
        <taxon>Eukaryota</taxon>
        <taxon>Viridiplantae</taxon>
        <taxon>Streptophyta</taxon>
        <taxon>Embryophyta</taxon>
        <taxon>Tracheophyta</taxon>
        <taxon>Spermatophyta</taxon>
        <taxon>Magnoliopsida</taxon>
        <taxon>Liliopsida</taxon>
        <taxon>Poales</taxon>
        <taxon>Poaceae</taxon>
        <taxon>PACMAD clade</taxon>
        <taxon>Panicoideae</taxon>
        <taxon>Andropogonodae</taxon>
        <taxon>Paspaleae</taxon>
        <taxon>Paspalinae</taxon>
        <taxon>Paspalum</taxon>
    </lineage>
</organism>
<dbReference type="FunFam" id="1.10.510.10:FF:000517">
    <property type="entry name" value="Putative receptor kinase Lecrk"/>
    <property type="match status" value="1"/>
</dbReference>
<feature type="binding site" evidence="17">
    <location>
        <position position="399"/>
    </location>
    <ligand>
        <name>ATP</name>
        <dbReference type="ChEBI" id="CHEBI:30616"/>
    </ligand>
</feature>
<keyword evidence="21" id="KW-1185">Reference proteome</keyword>
<dbReference type="Gene3D" id="1.10.510.10">
    <property type="entry name" value="Transferase(Phosphotransferase) domain 1"/>
    <property type="match status" value="1"/>
</dbReference>
<dbReference type="InterPro" id="IPR050528">
    <property type="entry name" value="L-type_Lectin-RKs"/>
</dbReference>
<evidence type="ECO:0000256" key="6">
    <source>
        <dbReference type="ARBA" id="ARBA00022679"/>
    </source>
</evidence>
<gene>
    <name evidence="20" type="ORF">U9M48_005657</name>
</gene>
<dbReference type="SUPFAM" id="SSF56112">
    <property type="entry name" value="Protein kinase-like (PK-like)"/>
    <property type="match status" value="1"/>
</dbReference>
<dbReference type="GO" id="GO:0030246">
    <property type="term" value="F:carbohydrate binding"/>
    <property type="evidence" value="ECO:0007669"/>
    <property type="project" value="UniProtKB-KW"/>
</dbReference>
<evidence type="ECO:0000256" key="18">
    <source>
        <dbReference type="SAM" id="SignalP"/>
    </source>
</evidence>
<dbReference type="FunFam" id="3.30.200.20:FF:000178">
    <property type="entry name" value="serine/threonine-protein kinase PBS1-like"/>
    <property type="match status" value="1"/>
</dbReference>
<evidence type="ECO:0000256" key="8">
    <source>
        <dbReference type="ARBA" id="ARBA00022729"/>
    </source>
</evidence>
<evidence type="ECO:0000256" key="14">
    <source>
        <dbReference type="ARBA" id="ARBA00023136"/>
    </source>
</evidence>
<dbReference type="AlphaFoldDB" id="A0AAQ3PXA2"/>
<sequence>MNMNRPFFLHLQYLLLILVLLQLFISLAVVGASADGGEFTFNGFSGNDLTMDGEASVTNGLLELTSGRAQLKGHAFYTFPLNFTSDAVPNRSSIPSFSTTFVFAIIGQYDDLSGHGLAFVLSSTKELFTALPAQFLGLLNTWNNGNASNRLLAIELDTIQNSEFGDIDDNHIGIDINSLESLESHTTGYYTSDGEFHNLSLVSRKPMQVWVDYDSNQSMLNVTIAPYFLSSTKPSRPLLSYIFNSSAVLPNTAVYAGFSSATGTLNSKHYVLGWSFNLNGEAAALNYSALSVETIQELAQQVPAPAPRNHKILICKVLLPIAAISILVSAALVKVYVKRRLQVRRTKVEWQEYGPPSFTYKNLLAATNGFSDKMLLGRGGFGSVYKGVLPISKHMAAIKRVSPESRQGMKEFVAEIIILGHLRHRNLVQLLGYCRHKQQLLLVYDYMPNGSLDSYLHTQDHRTTNLCWAQRFHIIKGIASGLFYLHEDWEQVVIHRDIKTSNVLLDGEMNARLGDFGLARSHDHGADAHTTHVAGTWGYIAPELARLEKATKATDIFAFGVLMMEVTCARRPFWVNNTDGEPLALADWVLAAWQGGSITDAVDPRLDDYVDEEIELVLKLGLLCSHPSPNARSFTRLVMQYLQRDAPLPSDFQPNSLMINGVGQDEMHDQRAMSESQWTGLIALLV</sequence>
<evidence type="ECO:0000256" key="17">
    <source>
        <dbReference type="PROSITE-ProRule" id="PRU10141"/>
    </source>
</evidence>
<keyword evidence="10 17" id="KW-0547">Nucleotide-binding</keyword>
<evidence type="ECO:0000256" key="4">
    <source>
        <dbReference type="ARBA" id="ARBA00012513"/>
    </source>
</evidence>
<evidence type="ECO:0000256" key="12">
    <source>
        <dbReference type="ARBA" id="ARBA00022840"/>
    </source>
</evidence>
<keyword evidence="6" id="KW-0808">Transferase</keyword>
<dbReference type="InterPro" id="IPR011009">
    <property type="entry name" value="Kinase-like_dom_sf"/>
</dbReference>
<dbReference type="FunFam" id="2.60.120.200:FF:000051">
    <property type="entry name" value="L-type lectin-domain containing receptor kinase V.9"/>
    <property type="match status" value="1"/>
</dbReference>
<comment type="subcellular location">
    <subcellularLocation>
        <location evidence="1">Membrane</location>
        <topology evidence="1">Single-pass type I membrane protein</topology>
    </subcellularLocation>
</comment>
<evidence type="ECO:0000256" key="16">
    <source>
        <dbReference type="ARBA" id="ARBA00023180"/>
    </source>
</evidence>
<dbReference type="CDD" id="cd06899">
    <property type="entry name" value="lectin_legume_LecRK_Arcelin_ConA"/>
    <property type="match status" value="1"/>
</dbReference>
<dbReference type="InterPro" id="IPR008271">
    <property type="entry name" value="Ser/Thr_kinase_AS"/>
</dbReference>
<evidence type="ECO:0000313" key="21">
    <source>
        <dbReference type="Proteomes" id="UP001341281"/>
    </source>
</evidence>
<protein>
    <recommendedName>
        <fullName evidence="4">non-specific serine/threonine protein kinase</fullName>
        <ecNumber evidence="4">2.7.11.1</ecNumber>
    </recommendedName>
</protein>
<evidence type="ECO:0000256" key="9">
    <source>
        <dbReference type="ARBA" id="ARBA00022734"/>
    </source>
</evidence>
<evidence type="ECO:0000313" key="20">
    <source>
        <dbReference type="EMBL" id="WVZ54921.1"/>
    </source>
</evidence>
<dbReference type="SUPFAM" id="SSF49899">
    <property type="entry name" value="Concanavalin A-like lectins/glucanases"/>
    <property type="match status" value="1"/>
</dbReference>
<evidence type="ECO:0000256" key="10">
    <source>
        <dbReference type="ARBA" id="ARBA00022741"/>
    </source>
</evidence>
<comment type="similarity">
    <text evidence="3">In the C-terminal section; belongs to the protein kinase superfamily. Ser/Thr protein kinase family.</text>
</comment>
<keyword evidence="12 17" id="KW-0067">ATP-binding</keyword>
<dbReference type="GO" id="GO:0004674">
    <property type="term" value="F:protein serine/threonine kinase activity"/>
    <property type="evidence" value="ECO:0007669"/>
    <property type="project" value="UniProtKB-KW"/>
</dbReference>
<reference evidence="20 21" key="1">
    <citation type="submission" date="2024-02" db="EMBL/GenBank/DDBJ databases">
        <title>High-quality chromosome-scale genome assembly of Pensacola bahiagrass (Paspalum notatum Flugge var. saurae).</title>
        <authorList>
            <person name="Vega J.M."/>
            <person name="Podio M."/>
            <person name="Orjuela J."/>
            <person name="Siena L.A."/>
            <person name="Pessino S.C."/>
            <person name="Combes M.C."/>
            <person name="Mariac C."/>
            <person name="Albertini E."/>
            <person name="Pupilli F."/>
            <person name="Ortiz J.P.A."/>
            <person name="Leblanc O."/>
        </authorList>
    </citation>
    <scope>NUCLEOTIDE SEQUENCE [LARGE SCALE GENOMIC DNA]</scope>
    <source>
        <strain evidence="20">R1</strain>
        <tissue evidence="20">Leaf</tissue>
    </source>
</reference>
<keyword evidence="14" id="KW-0472">Membrane</keyword>
<dbReference type="PANTHER" id="PTHR27007">
    <property type="match status" value="1"/>
</dbReference>
<proteinExistence type="inferred from homology"/>
<evidence type="ECO:0000256" key="5">
    <source>
        <dbReference type="ARBA" id="ARBA00022527"/>
    </source>
</evidence>
<evidence type="ECO:0000256" key="7">
    <source>
        <dbReference type="ARBA" id="ARBA00022692"/>
    </source>
</evidence>
<keyword evidence="9" id="KW-0430">Lectin</keyword>
<keyword evidence="16" id="KW-0325">Glycoprotein</keyword>
<keyword evidence="13" id="KW-1133">Transmembrane helix</keyword>
<evidence type="ECO:0000256" key="15">
    <source>
        <dbReference type="ARBA" id="ARBA00023170"/>
    </source>
</evidence>
<evidence type="ECO:0000256" key="13">
    <source>
        <dbReference type="ARBA" id="ARBA00022989"/>
    </source>
</evidence>
<keyword evidence="7" id="KW-0812">Transmembrane</keyword>
<dbReference type="PROSITE" id="PS00108">
    <property type="entry name" value="PROTEIN_KINASE_ST"/>
    <property type="match status" value="1"/>
</dbReference>
<evidence type="ECO:0000256" key="3">
    <source>
        <dbReference type="ARBA" id="ARBA00010217"/>
    </source>
</evidence>
<dbReference type="EMBL" id="CP144745">
    <property type="protein sequence ID" value="WVZ54921.1"/>
    <property type="molecule type" value="Genomic_DNA"/>
</dbReference>
<feature type="chain" id="PRO_5042895596" description="non-specific serine/threonine protein kinase" evidence="18">
    <location>
        <begin position="33"/>
        <end position="686"/>
    </location>
</feature>
<dbReference type="PROSITE" id="PS00107">
    <property type="entry name" value="PROTEIN_KINASE_ATP"/>
    <property type="match status" value="1"/>
</dbReference>
<keyword evidence="8 18" id="KW-0732">Signal</keyword>
<evidence type="ECO:0000256" key="1">
    <source>
        <dbReference type="ARBA" id="ARBA00004479"/>
    </source>
</evidence>
<dbReference type="Proteomes" id="UP001341281">
    <property type="component" value="Chromosome 01"/>
</dbReference>
<dbReference type="Pfam" id="PF00139">
    <property type="entry name" value="Lectin_legB"/>
    <property type="match status" value="1"/>
</dbReference>
<keyword evidence="11" id="KW-0418">Kinase</keyword>
<evidence type="ECO:0000256" key="2">
    <source>
        <dbReference type="ARBA" id="ARBA00008536"/>
    </source>
</evidence>
<dbReference type="InterPro" id="IPR000719">
    <property type="entry name" value="Prot_kinase_dom"/>
</dbReference>
<evidence type="ECO:0000256" key="11">
    <source>
        <dbReference type="ARBA" id="ARBA00022777"/>
    </source>
</evidence>
<dbReference type="Gene3D" id="3.30.200.20">
    <property type="entry name" value="Phosphorylase Kinase, domain 1"/>
    <property type="match status" value="1"/>
</dbReference>
<evidence type="ECO:0000259" key="19">
    <source>
        <dbReference type="PROSITE" id="PS50011"/>
    </source>
</evidence>
<name>A0AAQ3PXA2_PASNO</name>
<dbReference type="InterPro" id="IPR001220">
    <property type="entry name" value="Legume_lectin_dom"/>
</dbReference>
<dbReference type="InterPro" id="IPR017441">
    <property type="entry name" value="Protein_kinase_ATP_BS"/>
</dbReference>
<keyword evidence="5" id="KW-0723">Serine/threonine-protein kinase</keyword>
<dbReference type="GO" id="GO:0005524">
    <property type="term" value="F:ATP binding"/>
    <property type="evidence" value="ECO:0007669"/>
    <property type="project" value="UniProtKB-UniRule"/>
</dbReference>
<accession>A0AAQ3PXA2</accession>
<dbReference type="EC" id="2.7.11.1" evidence="4"/>
<dbReference type="PROSITE" id="PS50011">
    <property type="entry name" value="PROTEIN_KINASE_DOM"/>
    <property type="match status" value="1"/>
</dbReference>
<dbReference type="GO" id="GO:0016020">
    <property type="term" value="C:membrane"/>
    <property type="evidence" value="ECO:0007669"/>
    <property type="project" value="UniProtKB-SubCell"/>
</dbReference>
<keyword evidence="15" id="KW-0675">Receptor</keyword>
<dbReference type="InterPro" id="IPR013320">
    <property type="entry name" value="ConA-like_dom_sf"/>
</dbReference>
<dbReference type="Pfam" id="PF00069">
    <property type="entry name" value="Pkinase"/>
    <property type="match status" value="1"/>
</dbReference>
<comment type="similarity">
    <text evidence="2">In the N-terminal section; belongs to the leguminous lectin family.</text>
</comment>
<feature type="domain" description="Protein kinase" evidence="19">
    <location>
        <begin position="370"/>
        <end position="642"/>
    </location>
</feature>
<feature type="signal peptide" evidence="18">
    <location>
        <begin position="1"/>
        <end position="32"/>
    </location>
</feature>
<dbReference type="Gene3D" id="2.60.120.200">
    <property type="match status" value="1"/>
</dbReference>